<evidence type="ECO:0000313" key="2">
    <source>
        <dbReference type="Proteomes" id="UP000006038"/>
    </source>
</evidence>
<keyword evidence="2" id="KW-1185">Reference proteome</keyword>
<proteinExistence type="predicted"/>
<name>J3MV39_ORYBR</name>
<dbReference type="EnsemblPlants" id="OB08G29700.1">
    <property type="protein sequence ID" value="OB08G29700.1"/>
    <property type="gene ID" value="OB08G29700"/>
</dbReference>
<reference evidence="1" key="2">
    <citation type="submission" date="2013-04" db="UniProtKB">
        <authorList>
            <consortium name="EnsemblPlants"/>
        </authorList>
    </citation>
    <scope>IDENTIFICATION</scope>
</reference>
<reference evidence="1" key="1">
    <citation type="journal article" date="2013" name="Nat. Commun.">
        <title>Whole-genome sequencing of Oryza brachyantha reveals mechanisms underlying Oryza genome evolution.</title>
        <authorList>
            <person name="Chen J."/>
            <person name="Huang Q."/>
            <person name="Gao D."/>
            <person name="Wang J."/>
            <person name="Lang Y."/>
            <person name="Liu T."/>
            <person name="Li B."/>
            <person name="Bai Z."/>
            <person name="Luis Goicoechea J."/>
            <person name="Liang C."/>
            <person name="Chen C."/>
            <person name="Zhang W."/>
            <person name="Sun S."/>
            <person name="Liao Y."/>
            <person name="Zhang X."/>
            <person name="Yang L."/>
            <person name="Song C."/>
            <person name="Wang M."/>
            <person name="Shi J."/>
            <person name="Liu G."/>
            <person name="Liu J."/>
            <person name="Zhou H."/>
            <person name="Zhou W."/>
            <person name="Yu Q."/>
            <person name="An N."/>
            <person name="Chen Y."/>
            <person name="Cai Q."/>
            <person name="Wang B."/>
            <person name="Liu B."/>
            <person name="Min J."/>
            <person name="Huang Y."/>
            <person name="Wu H."/>
            <person name="Li Z."/>
            <person name="Zhang Y."/>
            <person name="Yin Y."/>
            <person name="Song W."/>
            <person name="Jiang J."/>
            <person name="Jackson S.A."/>
            <person name="Wing R.A."/>
            <person name="Wang J."/>
            <person name="Chen M."/>
        </authorList>
    </citation>
    <scope>NUCLEOTIDE SEQUENCE [LARGE SCALE GENOMIC DNA]</scope>
    <source>
        <strain evidence="1">cv. IRGC 101232</strain>
    </source>
</reference>
<evidence type="ECO:0000313" key="1">
    <source>
        <dbReference type="EnsemblPlants" id="OB08G29700.1"/>
    </source>
</evidence>
<dbReference type="HOGENOM" id="CLU_2761861_0_0_1"/>
<protein>
    <submittedName>
        <fullName evidence="1">Uncharacterized protein</fullName>
    </submittedName>
</protein>
<accession>J3MV39</accession>
<sequence>MSDVMTHTRWAHIQKLLFQSINEQTKNKDLTNQNQCTPSFNAFTSISSICQHKKCAHRNNRWRATSSEIS</sequence>
<dbReference type="Proteomes" id="UP000006038">
    <property type="component" value="Chromosome 8"/>
</dbReference>
<organism evidence="1">
    <name type="scientific">Oryza brachyantha</name>
    <name type="common">malo sina</name>
    <dbReference type="NCBI Taxonomy" id="4533"/>
    <lineage>
        <taxon>Eukaryota</taxon>
        <taxon>Viridiplantae</taxon>
        <taxon>Streptophyta</taxon>
        <taxon>Embryophyta</taxon>
        <taxon>Tracheophyta</taxon>
        <taxon>Spermatophyta</taxon>
        <taxon>Magnoliopsida</taxon>
        <taxon>Liliopsida</taxon>
        <taxon>Poales</taxon>
        <taxon>Poaceae</taxon>
        <taxon>BOP clade</taxon>
        <taxon>Oryzoideae</taxon>
        <taxon>Oryzeae</taxon>
        <taxon>Oryzinae</taxon>
        <taxon>Oryza</taxon>
    </lineage>
</organism>
<dbReference type="Gramene" id="OB08G29700.1">
    <property type="protein sequence ID" value="OB08G29700.1"/>
    <property type="gene ID" value="OB08G29700"/>
</dbReference>
<dbReference type="AlphaFoldDB" id="J3MV39"/>